<feature type="domain" description="Histidine kinase" evidence="5">
    <location>
        <begin position="458"/>
        <end position="683"/>
    </location>
</feature>
<feature type="modified residue" description="4-aspartylphosphate" evidence="4">
    <location>
        <position position="756"/>
    </location>
</feature>
<accession>A0ABU8S144</accession>
<dbReference type="SUPFAM" id="SSF47384">
    <property type="entry name" value="Homodimeric domain of signal transducing histidine kinase"/>
    <property type="match status" value="1"/>
</dbReference>
<dbReference type="InterPro" id="IPR013655">
    <property type="entry name" value="PAS_fold_3"/>
</dbReference>
<reference evidence="8 9" key="1">
    <citation type="submission" date="2024-03" db="EMBL/GenBank/DDBJ databases">
        <authorList>
            <person name="Jo J.-H."/>
        </authorList>
    </citation>
    <scope>NUCLEOTIDE SEQUENCE [LARGE SCALE GENOMIC DNA]</scope>
    <source>
        <strain evidence="8 9">PS1R-30</strain>
    </source>
</reference>
<feature type="domain" description="Response regulatory" evidence="6">
    <location>
        <begin position="706"/>
        <end position="821"/>
    </location>
</feature>
<dbReference type="Gene3D" id="3.30.450.20">
    <property type="entry name" value="PAS domain"/>
    <property type="match status" value="2"/>
</dbReference>
<proteinExistence type="predicted"/>
<dbReference type="Pfam" id="PF00072">
    <property type="entry name" value="Response_reg"/>
    <property type="match status" value="1"/>
</dbReference>
<protein>
    <recommendedName>
        <fullName evidence="2">histidine kinase</fullName>
        <ecNumber evidence="2">2.7.13.3</ecNumber>
    </recommendedName>
</protein>
<evidence type="ECO:0000259" key="5">
    <source>
        <dbReference type="PROSITE" id="PS50109"/>
    </source>
</evidence>
<dbReference type="InterPro" id="IPR011006">
    <property type="entry name" value="CheY-like_superfamily"/>
</dbReference>
<dbReference type="SMART" id="SM00387">
    <property type="entry name" value="HATPase_c"/>
    <property type="match status" value="1"/>
</dbReference>
<dbReference type="EC" id="2.7.13.3" evidence="2"/>
<evidence type="ECO:0000256" key="2">
    <source>
        <dbReference type="ARBA" id="ARBA00012438"/>
    </source>
</evidence>
<name>A0ABU8S144_9SPHN</name>
<dbReference type="Pfam" id="PF02518">
    <property type="entry name" value="HATPase_c"/>
    <property type="match status" value="1"/>
</dbReference>
<dbReference type="InterPro" id="IPR013656">
    <property type="entry name" value="PAS_4"/>
</dbReference>
<dbReference type="CDD" id="cd00130">
    <property type="entry name" value="PAS"/>
    <property type="match status" value="1"/>
</dbReference>
<dbReference type="InterPro" id="IPR003594">
    <property type="entry name" value="HATPase_dom"/>
</dbReference>
<dbReference type="InterPro" id="IPR001789">
    <property type="entry name" value="Sig_transdc_resp-reg_receiver"/>
</dbReference>
<dbReference type="NCBIfam" id="TIGR00229">
    <property type="entry name" value="sensory_box"/>
    <property type="match status" value="1"/>
</dbReference>
<dbReference type="SMART" id="SM00388">
    <property type="entry name" value="HisKA"/>
    <property type="match status" value="1"/>
</dbReference>
<sequence length="824" mass="89990">MFRFLGNDLEDIFPGSSEMALSMRAHDWTATPLGDPRSWPDGLKIPLRMLLTSRFEMWLGWGDDLHFFYNDAYIPTLGVKHPHALGRPFQEVWAEVYDDVADQVGRVRAGESTWNQALMLLLERSGYQEETYHSFSYSPLYGTQGTVQGMLCVVSEETERIIGERRLETLRQLGMGLVGTTDRAQVRRAVCDVFGTNRRDFPFALIELAHGESSESFSCCDDGASGADHVWPEEPPSLREGGLVRLDPAHSWPTGAWSIAPREALILPVPGTGDQPVFGRLFLGLNPYRRDDPDIADFGRLIAGQISGALANIAAFEAERRRADRIWAHSRDLIVVVDSTGIFRAVSPSWETVFGHRADEVVGHPFADFIMSDDLESSTAALATALGEGDLTGYENRFRTRDGSYRWVSWHTAMEDDLVYAYGRDVTEQKAGAAALSAAEDALRQAQKMEAVGQLTGGIAHDFNNLLTGIVGSLDLMQRRIAQGRFDGLERYSQAAIESAQRAAALTQRLLAFSRRQPLDPRLVEPAMLIGGMTDLIHQSLGEAVSLELRCDDEALVTKCDPNQLENAVLNLVINARDAMPHGGKLVIETGLHAVVSAQVAHGQFAQPGTYVAVTVRDDGCGMAPGTIEKVFEPFFTTKPIGSGTGLGLSMVYGFAHQSDGFVEIESAVGRGTTVRLCLPWAEGDLAPELVPSLKPEVVQADQQRTILVVEDEPAVRMLLVDVLEEAGHRVLEADNGAAGLEILRGGEAIDLLITDVGLPGLNGRQLADAGRALDASLKIIFVTGYAHAATGDDDWLSPGMQIVTKPFDIQGFPKRVEEILDET</sequence>
<keyword evidence="9" id="KW-1185">Reference proteome</keyword>
<dbReference type="Gene3D" id="1.10.287.130">
    <property type="match status" value="1"/>
</dbReference>
<dbReference type="InterPro" id="IPR004358">
    <property type="entry name" value="Sig_transdc_His_kin-like_C"/>
</dbReference>
<organism evidence="8 9">
    <name type="scientific">Novosphingobium anseongense</name>
    <dbReference type="NCBI Taxonomy" id="3133436"/>
    <lineage>
        <taxon>Bacteria</taxon>
        <taxon>Pseudomonadati</taxon>
        <taxon>Pseudomonadota</taxon>
        <taxon>Alphaproteobacteria</taxon>
        <taxon>Sphingomonadales</taxon>
        <taxon>Sphingomonadaceae</taxon>
        <taxon>Novosphingobium</taxon>
    </lineage>
</organism>
<evidence type="ECO:0000256" key="1">
    <source>
        <dbReference type="ARBA" id="ARBA00000085"/>
    </source>
</evidence>
<evidence type="ECO:0000313" key="9">
    <source>
        <dbReference type="Proteomes" id="UP001361239"/>
    </source>
</evidence>
<dbReference type="Gene3D" id="3.30.565.10">
    <property type="entry name" value="Histidine kinase-like ATPase, C-terminal domain"/>
    <property type="match status" value="1"/>
</dbReference>
<dbReference type="Pfam" id="PF00512">
    <property type="entry name" value="HisKA"/>
    <property type="match status" value="1"/>
</dbReference>
<comment type="catalytic activity">
    <reaction evidence="1">
        <text>ATP + protein L-histidine = ADP + protein N-phospho-L-histidine.</text>
        <dbReference type="EC" id="2.7.13.3"/>
    </reaction>
</comment>
<evidence type="ECO:0000259" key="6">
    <source>
        <dbReference type="PROSITE" id="PS50110"/>
    </source>
</evidence>
<dbReference type="InterPro" id="IPR035965">
    <property type="entry name" value="PAS-like_dom_sf"/>
</dbReference>
<dbReference type="PANTHER" id="PTHR43065:SF42">
    <property type="entry name" value="TWO-COMPONENT SENSOR PPRA"/>
    <property type="match status" value="1"/>
</dbReference>
<gene>
    <name evidence="8" type="ORF">WG901_20130</name>
</gene>
<dbReference type="SMART" id="SM00091">
    <property type="entry name" value="PAS"/>
    <property type="match status" value="1"/>
</dbReference>
<dbReference type="CDD" id="cd00082">
    <property type="entry name" value="HisKA"/>
    <property type="match status" value="1"/>
</dbReference>
<evidence type="ECO:0000259" key="7">
    <source>
        <dbReference type="PROSITE" id="PS50112"/>
    </source>
</evidence>
<dbReference type="InterPro" id="IPR000014">
    <property type="entry name" value="PAS"/>
</dbReference>
<dbReference type="Pfam" id="PF08448">
    <property type="entry name" value="PAS_4"/>
    <property type="match status" value="1"/>
</dbReference>
<evidence type="ECO:0000256" key="4">
    <source>
        <dbReference type="PROSITE-ProRule" id="PRU00169"/>
    </source>
</evidence>
<dbReference type="Proteomes" id="UP001361239">
    <property type="component" value="Unassembled WGS sequence"/>
</dbReference>
<dbReference type="RefSeq" id="WP_339588916.1">
    <property type="nucleotide sequence ID" value="NZ_JBBHJZ010000005.1"/>
</dbReference>
<dbReference type="SUPFAM" id="SSF55874">
    <property type="entry name" value="ATPase domain of HSP90 chaperone/DNA topoisomerase II/histidine kinase"/>
    <property type="match status" value="1"/>
</dbReference>
<dbReference type="EMBL" id="JBBHJZ010000005">
    <property type="protein sequence ID" value="MEJ5978972.1"/>
    <property type="molecule type" value="Genomic_DNA"/>
</dbReference>
<comment type="caution">
    <text evidence="8">The sequence shown here is derived from an EMBL/GenBank/DDBJ whole genome shotgun (WGS) entry which is preliminary data.</text>
</comment>
<dbReference type="PRINTS" id="PR00344">
    <property type="entry name" value="BCTRLSENSOR"/>
</dbReference>
<dbReference type="PANTHER" id="PTHR43065">
    <property type="entry name" value="SENSOR HISTIDINE KINASE"/>
    <property type="match status" value="1"/>
</dbReference>
<evidence type="ECO:0000313" key="8">
    <source>
        <dbReference type="EMBL" id="MEJ5978972.1"/>
    </source>
</evidence>
<dbReference type="InterPro" id="IPR003661">
    <property type="entry name" value="HisK_dim/P_dom"/>
</dbReference>
<dbReference type="PROSITE" id="PS50112">
    <property type="entry name" value="PAS"/>
    <property type="match status" value="1"/>
</dbReference>
<dbReference type="SUPFAM" id="SSF52172">
    <property type="entry name" value="CheY-like"/>
    <property type="match status" value="1"/>
</dbReference>
<dbReference type="SMART" id="SM00448">
    <property type="entry name" value="REC"/>
    <property type="match status" value="1"/>
</dbReference>
<dbReference type="InterPro" id="IPR036890">
    <property type="entry name" value="HATPase_C_sf"/>
</dbReference>
<dbReference type="PROSITE" id="PS50109">
    <property type="entry name" value="HIS_KIN"/>
    <property type="match status" value="1"/>
</dbReference>
<evidence type="ECO:0000256" key="3">
    <source>
        <dbReference type="ARBA" id="ARBA00022553"/>
    </source>
</evidence>
<feature type="domain" description="PAS" evidence="7">
    <location>
        <begin position="319"/>
        <end position="389"/>
    </location>
</feature>
<dbReference type="PROSITE" id="PS50110">
    <property type="entry name" value="RESPONSE_REGULATORY"/>
    <property type="match status" value="1"/>
</dbReference>
<dbReference type="InterPro" id="IPR005467">
    <property type="entry name" value="His_kinase_dom"/>
</dbReference>
<keyword evidence="3 4" id="KW-0597">Phosphoprotein</keyword>
<dbReference type="Gene3D" id="3.40.50.2300">
    <property type="match status" value="1"/>
</dbReference>
<dbReference type="Pfam" id="PF08447">
    <property type="entry name" value="PAS_3"/>
    <property type="match status" value="1"/>
</dbReference>
<dbReference type="SUPFAM" id="SSF55785">
    <property type="entry name" value="PYP-like sensor domain (PAS domain)"/>
    <property type="match status" value="2"/>
</dbReference>
<dbReference type="InterPro" id="IPR036097">
    <property type="entry name" value="HisK_dim/P_sf"/>
</dbReference>